<accession>A0A4R1RFR8</accession>
<comment type="caution">
    <text evidence="6">The sequence shown here is derived from an EMBL/GenBank/DDBJ whole genome shotgun (WGS) entry which is preliminary data.</text>
</comment>
<comment type="catalytic activity">
    <reaction evidence="4">
        <text>lipid IVA (E. coli) + CMP-3-deoxy-beta-D-manno-octulosonate = alpha-Kdo-(2-&gt;6)-lipid IVA (E. coli) + CMP + H(+)</text>
        <dbReference type="Rhea" id="RHEA:28066"/>
        <dbReference type="ChEBI" id="CHEBI:15378"/>
        <dbReference type="ChEBI" id="CHEBI:58603"/>
        <dbReference type="ChEBI" id="CHEBI:60364"/>
        <dbReference type="ChEBI" id="CHEBI:60377"/>
        <dbReference type="ChEBI" id="CHEBI:85987"/>
        <dbReference type="EC" id="2.4.99.12"/>
    </reaction>
</comment>
<evidence type="ECO:0000259" key="5">
    <source>
        <dbReference type="Pfam" id="PF04413"/>
    </source>
</evidence>
<feature type="transmembrane region" description="Helical" evidence="4">
    <location>
        <begin position="6"/>
        <end position="28"/>
    </location>
</feature>
<gene>
    <name evidence="6" type="ORF">EDC14_101892</name>
</gene>
<comment type="function">
    <text evidence="4">Involved in lipopolysaccharide (LPS) biosynthesis. Catalyzes the transfer of 3-deoxy-D-manno-octulosonate (Kdo) residue(s) from CMP-Kdo to lipid IV(A), the tetraacyldisaccharide-1,4'-bisphosphate precursor of lipid A.</text>
</comment>
<dbReference type="EMBL" id="SLUN01000018">
    <property type="protein sequence ID" value="TCL64793.1"/>
    <property type="molecule type" value="Genomic_DNA"/>
</dbReference>
<dbReference type="AlphaFoldDB" id="A0A4R1RFR8"/>
<dbReference type="GO" id="GO:0043842">
    <property type="term" value="F:Kdo transferase activity"/>
    <property type="evidence" value="ECO:0007669"/>
    <property type="project" value="UniProtKB-EC"/>
</dbReference>
<dbReference type="Gene3D" id="3.40.50.2000">
    <property type="entry name" value="Glycogen Phosphorylase B"/>
    <property type="match status" value="1"/>
</dbReference>
<dbReference type="UniPathway" id="UPA00958"/>
<dbReference type="GO" id="GO:0009244">
    <property type="term" value="P:lipopolysaccharide core region biosynthetic process"/>
    <property type="evidence" value="ECO:0007669"/>
    <property type="project" value="UniProtKB-UniRule"/>
</dbReference>
<keyword evidence="7" id="KW-1185">Reference proteome</keyword>
<keyword evidence="4" id="KW-0812">Transmembrane</keyword>
<protein>
    <recommendedName>
        <fullName evidence="4">3-deoxy-D-manno-octulosonic acid transferase</fullName>
        <shortName evidence="4">Kdo transferase</shortName>
        <ecNumber evidence="4">2.4.99.12</ecNumber>
    </recommendedName>
    <alternativeName>
        <fullName evidence="4">Lipid IV(A) 3-deoxy-D-manno-octulosonic acid transferase</fullName>
    </alternativeName>
</protein>
<feature type="site" description="Transition state stabilizer" evidence="3">
    <location>
        <position position="215"/>
    </location>
</feature>
<name>A0A4R1RFR8_HYDET</name>
<dbReference type="SUPFAM" id="SSF53756">
    <property type="entry name" value="UDP-Glycosyltransferase/glycogen phosphorylase"/>
    <property type="match status" value="1"/>
</dbReference>
<feature type="site" description="Transition state stabilizer" evidence="3">
    <location>
        <position position="137"/>
    </location>
</feature>
<dbReference type="Proteomes" id="UP000295008">
    <property type="component" value="Unassembled WGS sequence"/>
</dbReference>
<dbReference type="PANTHER" id="PTHR42755:SF1">
    <property type="entry name" value="3-DEOXY-D-MANNO-OCTULOSONIC ACID TRANSFERASE, MITOCHONDRIAL-RELATED"/>
    <property type="match status" value="1"/>
</dbReference>
<comment type="pathway">
    <text evidence="4">Bacterial outer membrane biogenesis; LPS core biosynthesis.</text>
</comment>
<dbReference type="RefSeq" id="WP_132015117.1">
    <property type="nucleotide sequence ID" value="NZ_SLUN01000018.1"/>
</dbReference>
<evidence type="ECO:0000256" key="1">
    <source>
        <dbReference type="ARBA" id="ARBA00022679"/>
    </source>
</evidence>
<comment type="subcellular location">
    <subcellularLocation>
        <location evidence="4">Cell membrane</location>
    </subcellularLocation>
</comment>
<dbReference type="OrthoDB" id="9789797at2"/>
<proteinExistence type="inferred from homology"/>
<keyword evidence="4" id="KW-1003">Cell membrane</keyword>
<keyword evidence="1 4" id="KW-0808">Transferase</keyword>
<dbReference type="EC" id="2.4.99.12" evidence="4"/>
<evidence type="ECO:0000256" key="2">
    <source>
        <dbReference type="PIRSR" id="PIRSR639901-1"/>
    </source>
</evidence>
<sequence>MARQSVSYLLYNGLLILAGIFFWPYFIIRNIILKRPVLPYFHNMTPDFLRKLGPQPVIWVQAVSVGETVVANCIVNQIRKILPEYQVVFTTTTPTGQAMAQKLLGDTLPITYFPFDFPFFSRRFVKRIKPRLFIMVETEIWPNAIRYCRKAGAKIAMVNGRISNRSYGRYLKVAPFLKTVLGQLDLLAMQSAEDANRIGTLGAPLEKIVVAGNAKFDQDYPTFHPDKLAAFLEQYHWKPEIPIFTAASTHPGEEEQVLQAYRELLKERPYYLILAPRHPDRAEAVSGLLKTSGFSFTRRTAQSSDESPQILLLDTFGELSLAYALAEVIFVGGSLVDIGGHNILEAAVQAKPVIYGPYMHAQQEMKELLEAFDAGFTVNDADGLVQAIKELTADRALYRRRALAGRQAVLSNQGAAEKTVRLLADLVRSGS</sequence>
<evidence type="ECO:0000256" key="4">
    <source>
        <dbReference type="RuleBase" id="RU365103"/>
    </source>
</evidence>
<evidence type="ECO:0000313" key="7">
    <source>
        <dbReference type="Proteomes" id="UP000295008"/>
    </source>
</evidence>
<organism evidence="6 7">
    <name type="scientific">Hydrogenispora ethanolica</name>
    <dbReference type="NCBI Taxonomy" id="1082276"/>
    <lineage>
        <taxon>Bacteria</taxon>
        <taxon>Bacillati</taxon>
        <taxon>Bacillota</taxon>
        <taxon>Hydrogenispora</taxon>
    </lineage>
</organism>
<dbReference type="PANTHER" id="PTHR42755">
    <property type="entry name" value="3-DEOXY-MANNO-OCTULOSONATE CYTIDYLYLTRANSFERASE"/>
    <property type="match status" value="1"/>
</dbReference>
<evidence type="ECO:0000256" key="3">
    <source>
        <dbReference type="PIRSR" id="PIRSR639901-2"/>
    </source>
</evidence>
<dbReference type="Pfam" id="PF04413">
    <property type="entry name" value="Glycos_transf_N"/>
    <property type="match status" value="1"/>
</dbReference>
<keyword evidence="4" id="KW-0472">Membrane</keyword>
<dbReference type="InterPro" id="IPR038107">
    <property type="entry name" value="Glycos_transf_N_sf"/>
</dbReference>
<keyword evidence="4" id="KW-0448">Lipopolysaccharide biosynthesis</keyword>
<reference evidence="6 7" key="1">
    <citation type="submission" date="2019-03" db="EMBL/GenBank/DDBJ databases">
        <title>Genomic Encyclopedia of Type Strains, Phase IV (KMG-IV): sequencing the most valuable type-strain genomes for metagenomic binning, comparative biology and taxonomic classification.</title>
        <authorList>
            <person name="Goeker M."/>
        </authorList>
    </citation>
    <scope>NUCLEOTIDE SEQUENCE [LARGE SCALE GENOMIC DNA]</scope>
    <source>
        <strain evidence="6 7">LX-B</strain>
    </source>
</reference>
<comment type="similarity">
    <text evidence="4">Belongs to the glycosyltransferase group 1 family.</text>
</comment>
<evidence type="ECO:0000313" key="6">
    <source>
        <dbReference type="EMBL" id="TCL64793.1"/>
    </source>
</evidence>
<feature type="domain" description="3-deoxy-D-manno-octulosonic-acid transferase N-terminal" evidence="5">
    <location>
        <begin position="53"/>
        <end position="218"/>
    </location>
</feature>
<dbReference type="InterPro" id="IPR007507">
    <property type="entry name" value="Glycos_transf_N"/>
</dbReference>
<feature type="active site" description="Proton acceptor" evidence="2">
    <location>
        <position position="67"/>
    </location>
</feature>
<dbReference type="GO" id="GO:0009245">
    <property type="term" value="P:lipid A biosynthetic process"/>
    <property type="evidence" value="ECO:0007669"/>
    <property type="project" value="TreeGrafter"/>
</dbReference>
<keyword evidence="4" id="KW-1133">Transmembrane helix</keyword>
<dbReference type="GO" id="GO:0005886">
    <property type="term" value="C:plasma membrane"/>
    <property type="evidence" value="ECO:0007669"/>
    <property type="project" value="UniProtKB-SubCell"/>
</dbReference>
<dbReference type="Gene3D" id="3.40.50.11720">
    <property type="entry name" value="3-Deoxy-D-manno-octulosonic-acid transferase, N-terminal domain"/>
    <property type="match status" value="1"/>
</dbReference>
<dbReference type="InterPro" id="IPR039901">
    <property type="entry name" value="Kdotransferase"/>
</dbReference>